<evidence type="ECO:0000313" key="1">
    <source>
        <dbReference type="EMBL" id="KAJ2977391.1"/>
    </source>
</evidence>
<evidence type="ECO:0000313" key="2">
    <source>
        <dbReference type="Proteomes" id="UP001143910"/>
    </source>
</evidence>
<reference evidence="1" key="1">
    <citation type="submission" date="2022-08" db="EMBL/GenBank/DDBJ databases">
        <title>Genome Sequence of Lecanicillium fungicola.</title>
        <authorList>
            <person name="Buettner E."/>
        </authorList>
    </citation>
    <scope>NUCLEOTIDE SEQUENCE</scope>
    <source>
        <strain evidence="1">Babe33</strain>
    </source>
</reference>
<comment type="caution">
    <text evidence="1">The sequence shown here is derived from an EMBL/GenBank/DDBJ whole genome shotgun (WGS) entry which is preliminary data.</text>
</comment>
<keyword evidence="2" id="KW-1185">Reference proteome</keyword>
<organism evidence="1 2">
    <name type="scientific">Zarea fungicola</name>
    <dbReference type="NCBI Taxonomy" id="93591"/>
    <lineage>
        <taxon>Eukaryota</taxon>
        <taxon>Fungi</taxon>
        <taxon>Dikarya</taxon>
        <taxon>Ascomycota</taxon>
        <taxon>Pezizomycotina</taxon>
        <taxon>Sordariomycetes</taxon>
        <taxon>Hypocreomycetidae</taxon>
        <taxon>Hypocreales</taxon>
        <taxon>Cordycipitaceae</taxon>
        <taxon>Zarea</taxon>
    </lineage>
</organism>
<sequence length="1413" mass="155223">MDDSFGPRLLGHFDFTLLFEDTIFHIVPASVIVFATLFFVDKIKRGSPLVRAGLLLWIKLGVAVALGAVQVATTVLWFQSPLNSRLSQGASIIAGISALCIGIIAYANHIYFIRPLPFLGLFLTITLLFDAATTRTYFLRTGLGSIARLHIAIPILKLIMLFLEEKSKRSLVIADDLRATLGSESFAGFYNTSLFLWINPIMLFGVRGRITTNFLPGIPREIDPIALHKDFVTIWAKADQGSKFALARACFYTMPWPYIYIILPRFLFIGFKFAQPFLLQDVVNAVSDKPENNDLRSGLILATAFIYVGMAFSRSWFLYIKNQLTTSTRAILVSAIYSKSIRLGKGESAEAAAVTLINTDVINIMQLLSLSYESWARVLEIILGTVILALFSGTASILSIIPTSLSSVFIFYISKTIAGTRTRWNNHIQNRVADTSNMLAQFKDIKMIGLAPNLAKRLQEQQVVESKLALADRRAVVSTFSVSAISETVTPVLVVACTMFWTRASEPISSARIFTTIAVVTMISSPLADILMGLPAWTGAFGALSRIQAYLRQEEVQDLREILPEENHPDSTSSTGVDRGNSAGLRNRQQKPPSNNSVKMTLLSVLASNSKSVLRDVSLVIPHGHTTMFAGPVGCGKSSLLRAIAGQVKLSAGSIAVRTKKIAYCAQKPWIRNTTIRGNVIGGNANNSVLYAQVLAVCALKQDLDNLPLGDETLCGSEGCKLSGGQKSRIVMARALYSEAEIMLLDDPFSALDMETSTTIRNRLFGKGGFLEGRNTTLIMTTSMRQHLVDADDAFRILEDGRVSPIPQSDLDALKLDAGPQVAPIPTQHSEGTQKETGKPPSVTSKTVGDDMNNMPETKFGDFSLYHYFASPAGTARVLLWGILVLVAAIVERMPIIFVRIWLDMDPQNRKYFAGGFFYLINAVAIESLHWKLADTTARATFSFLAAEDAGSLLNRFSSDTTVVSQRLPLTILPTTWGLLSVIIDVAVIASGASYAAPIMPVLLVFLFIVQHFYLKTSRQLRGLELDNSKLLVRQVTETSAGVEHVRSFNWEDAFELEFYEILEQTQKPIYFLGAAQQWLLSVLDLFSAGAGTVMVAIALNVPSSASANSMGLAFVSLITFSQTVSLFIQYFVSMEVTFGAVARIRAFAEQTPVEMDNNDGSDVPPNWPQDGKVNFNGVTAFYTMTADEGEKETAHKALDNVTIDVEPGSTLGLRGRTGSGKTSVLLALLRLVEYSGSITIDGREIKSVPRNILRTRITTITQSGIELRGSVRFNLNPFDDDCLPPNNILTDDMQLRVLEHVGLLTHINSCGGIDVNFMNMNFSEGQKQLFQLARAVLHKQIMNSRILLVDEGTSSVDEDTENRMCILIREFFASSTKIIISHRFNTLDDCDAVLNLQHGKGEVTKVDWGTQS</sequence>
<dbReference type="EMBL" id="JANJQO010000476">
    <property type="protein sequence ID" value="KAJ2977391.1"/>
    <property type="molecule type" value="Genomic_DNA"/>
</dbReference>
<protein>
    <submittedName>
        <fullName evidence="1">Uncharacterized protein</fullName>
    </submittedName>
</protein>
<dbReference type="Proteomes" id="UP001143910">
    <property type="component" value="Unassembled WGS sequence"/>
</dbReference>
<accession>A0ACC1NFK9</accession>
<proteinExistence type="predicted"/>
<name>A0ACC1NFK9_9HYPO</name>
<gene>
    <name evidence="1" type="ORF">NQ176_g4400</name>
</gene>